<keyword evidence="3" id="KW-1185">Reference proteome</keyword>
<feature type="chain" id="PRO_5040807536" evidence="1">
    <location>
        <begin position="21"/>
        <end position="104"/>
    </location>
</feature>
<comment type="caution">
    <text evidence="2">The sequence shown here is derived from an EMBL/GenBank/DDBJ whole genome shotgun (WGS) entry which is preliminary data.</text>
</comment>
<evidence type="ECO:0000256" key="1">
    <source>
        <dbReference type="SAM" id="SignalP"/>
    </source>
</evidence>
<sequence length="104" mass="11461">MRFARVLTFDILTPFSVISASSGPATPAPATKVRTEINVALPPPQAHRQLGFWDWVFATPAPPTAWKKVSIRSKIRSSILSFQAEVKSSYFASVDAIFTRSLQP</sequence>
<protein>
    <submittedName>
        <fullName evidence="2">Unnamed protein product</fullName>
    </submittedName>
</protein>
<reference evidence="2" key="1">
    <citation type="submission" date="2023-04" db="EMBL/GenBank/DDBJ databases">
        <title>Phytophthora lilii NBRC 32176.</title>
        <authorList>
            <person name="Ichikawa N."/>
            <person name="Sato H."/>
            <person name="Tonouchi N."/>
        </authorList>
    </citation>
    <scope>NUCLEOTIDE SEQUENCE</scope>
    <source>
        <strain evidence="2">NBRC 32176</strain>
    </source>
</reference>
<gene>
    <name evidence="2" type="ORF">Plil01_001648800</name>
</gene>
<dbReference type="Proteomes" id="UP001165083">
    <property type="component" value="Unassembled WGS sequence"/>
</dbReference>
<proteinExistence type="predicted"/>
<dbReference type="EMBL" id="BSXW01002009">
    <property type="protein sequence ID" value="GMF40392.1"/>
    <property type="molecule type" value="Genomic_DNA"/>
</dbReference>
<accession>A0A9W6XKJ6</accession>
<keyword evidence="1" id="KW-0732">Signal</keyword>
<organism evidence="2 3">
    <name type="scientific">Phytophthora lilii</name>
    <dbReference type="NCBI Taxonomy" id="2077276"/>
    <lineage>
        <taxon>Eukaryota</taxon>
        <taxon>Sar</taxon>
        <taxon>Stramenopiles</taxon>
        <taxon>Oomycota</taxon>
        <taxon>Peronosporomycetes</taxon>
        <taxon>Peronosporales</taxon>
        <taxon>Peronosporaceae</taxon>
        <taxon>Phytophthora</taxon>
    </lineage>
</organism>
<dbReference type="AlphaFoldDB" id="A0A9W6XKJ6"/>
<evidence type="ECO:0000313" key="3">
    <source>
        <dbReference type="Proteomes" id="UP001165083"/>
    </source>
</evidence>
<evidence type="ECO:0000313" key="2">
    <source>
        <dbReference type="EMBL" id="GMF40392.1"/>
    </source>
</evidence>
<name>A0A9W6XKJ6_9STRA</name>
<feature type="signal peptide" evidence="1">
    <location>
        <begin position="1"/>
        <end position="20"/>
    </location>
</feature>